<keyword evidence="1" id="KW-0812">Transmembrane</keyword>
<keyword evidence="1" id="KW-0472">Membrane</keyword>
<dbReference type="AlphaFoldDB" id="A0A974HA57"/>
<evidence type="ECO:0000313" key="2">
    <source>
        <dbReference type="EMBL" id="OCT70265.1"/>
    </source>
</evidence>
<dbReference type="EMBL" id="CM004479">
    <property type="protein sequence ID" value="OCT70265.1"/>
    <property type="molecule type" value="Genomic_DNA"/>
</dbReference>
<name>A0A974HA57_XENLA</name>
<accession>A0A974HA57</accession>
<feature type="transmembrane region" description="Helical" evidence="1">
    <location>
        <begin position="21"/>
        <end position="38"/>
    </location>
</feature>
<proteinExistence type="predicted"/>
<evidence type="ECO:0000256" key="1">
    <source>
        <dbReference type="SAM" id="Phobius"/>
    </source>
</evidence>
<dbReference type="Proteomes" id="UP000694892">
    <property type="component" value="Chromosome 7S"/>
</dbReference>
<keyword evidence="1" id="KW-1133">Transmembrane helix</keyword>
<sequence length="66" mass="7937">MFQRMQTVDTDRNYRRCIRSISLVLILCISTMESHGYFELKGEILHKKKEERKESDHLSVKVAQFY</sequence>
<protein>
    <submittedName>
        <fullName evidence="2">Uncharacterized protein</fullName>
    </submittedName>
</protein>
<gene>
    <name evidence="2" type="ORF">XELAEV_18037187mg</name>
</gene>
<reference evidence="3" key="1">
    <citation type="journal article" date="2016" name="Nature">
        <title>Genome evolution in the allotetraploid frog Xenopus laevis.</title>
        <authorList>
            <person name="Session A.M."/>
            <person name="Uno Y."/>
            <person name="Kwon T."/>
            <person name="Chapman J.A."/>
            <person name="Toyoda A."/>
            <person name="Takahashi S."/>
            <person name="Fukui A."/>
            <person name="Hikosaka A."/>
            <person name="Suzuki A."/>
            <person name="Kondo M."/>
            <person name="van Heeringen S.J."/>
            <person name="Quigley I."/>
            <person name="Heinz S."/>
            <person name="Ogino H."/>
            <person name="Ochi H."/>
            <person name="Hellsten U."/>
            <person name="Lyons J.B."/>
            <person name="Simakov O."/>
            <person name="Putnam N."/>
            <person name="Stites J."/>
            <person name="Kuroki Y."/>
            <person name="Tanaka T."/>
            <person name="Michiue T."/>
            <person name="Watanabe M."/>
            <person name="Bogdanovic O."/>
            <person name="Lister R."/>
            <person name="Georgiou G."/>
            <person name="Paranjpe S.S."/>
            <person name="van Kruijsbergen I."/>
            <person name="Shu S."/>
            <person name="Carlson J."/>
            <person name="Kinoshita T."/>
            <person name="Ohta Y."/>
            <person name="Mawaribuchi S."/>
            <person name="Jenkins J."/>
            <person name="Grimwood J."/>
            <person name="Schmutz J."/>
            <person name="Mitros T."/>
            <person name="Mozaffari S.V."/>
            <person name="Suzuki Y."/>
            <person name="Haramoto Y."/>
            <person name="Yamamoto T.S."/>
            <person name="Takagi C."/>
            <person name="Heald R."/>
            <person name="Miller K."/>
            <person name="Haudenschild C."/>
            <person name="Kitzman J."/>
            <person name="Nakayama T."/>
            <person name="Izutsu Y."/>
            <person name="Robert J."/>
            <person name="Fortriede J."/>
            <person name="Burns K."/>
            <person name="Lotay V."/>
            <person name="Karimi K."/>
            <person name="Yasuoka Y."/>
            <person name="Dichmann D.S."/>
            <person name="Flajnik M.F."/>
            <person name="Houston D.W."/>
            <person name="Shendure J."/>
            <person name="DuPasquier L."/>
            <person name="Vize P.D."/>
            <person name="Zorn A.M."/>
            <person name="Ito M."/>
            <person name="Marcotte E.M."/>
            <person name="Wallingford J.B."/>
            <person name="Ito Y."/>
            <person name="Asashima M."/>
            <person name="Ueno N."/>
            <person name="Matsuda Y."/>
            <person name="Veenstra G.J."/>
            <person name="Fujiyama A."/>
            <person name="Harland R.M."/>
            <person name="Taira M."/>
            <person name="Rokhsar D.S."/>
        </authorList>
    </citation>
    <scope>NUCLEOTIDE SEQUENCE [LARGE SCALE GENOMIC DNA]</scope>
    <source>
        <strain evidence="3">J</strain>
    </source>
</reference>
<evidence type="ECO:0000313" key="3">
    <source>
        <dbReference type="Proteomes" id="UP000694892"/>
    </source>
</evidence>
<organism evidence="2 3">
    <name type="scientific">Xenopus laevis</name>
    <name type="common">African clawed frog</name>
    <dbReference type="NCBI Taxonomy" id="8355"/>
    <lineage>
        <taxon>Eukaryota</taxon>
        <taxon>Metazoa</taxon>
        <taxon>Chordata</taxon>
        <taxon>Craniata</taxon>
        <taxon>Vertebrata</taxon>
        <taxon>Euteleostomi</taxon>
        <taxon>Amphibia</taxon>
        <taxon>Batrachia</taxon>
        <taxon>Anura</taxon>
        <taxon>Pipoidea</taxon>
        <taxon>Pipidae</taxon>
        <taxon>Xenopodinae</taxon>
        <taxon>Xenopus</taxon>
        <taxon>Xenopus</taxon>
    </lineage>
</organism>